<evidence type="ECO:0000313" key="3">
    <source>
        <dbReference type="EMBL" id="GEU69533.1"/>
    </source>
</evidence>
<feature type="region of interest" description="Disordered" evidence="1">
    <location>
        <begin position="2324"/>
        <end position="2348"/>
    </location>
</feature>
<dbReference type="SUPFAM" id="SSF56219">
    <property type="entry name" value="DNase I-like"/>
    <property type="match status" value="1"/>
</dbReference>
<evidence type="ECO:0000259" key="2">
    <source>
        <dbReference type="Pfam" id="PF14111"/>
    </source>
</evidence>
<dbReference type="EMBL" id="BKCJ010005952">
    <property type="protein sequence ID" value="GEU69533.1"/>
    <property type="molecule type" value="Genomic_DNA"/>
</dbReference>
<evidence type="ECO:0000256" key="1">
    <source>
        <dbReference type="SAM" id="MobiDB-lite"/>
    </source>
</evidence>
<name>A0A6L2M695_TANCI</name>
<dbReference type="Gene3D" id="3.60.10.10">
    <property type="entry name" value="Endonuclease/exonuclease/phosphatase"/>
    <property type="match status" value="1"/>
</dbReference>
<accession>A0A6L2M695</accession>
<feature type="domain" description="DUF4283" evidence="2">
    <location>
        <begin position="271"/>
        <end position="349"/>
    </location>
</feature>
<feature type="compositionally biased region" description="Polar residues" evidence="1">
    <location>
        <begin position="2324"/>
        <end position="2336"/>
    </location>
</feature>
<feature type="region of interest" description="Disordered" evidence="1">
    <location>
        <begin position="1685"/>
        <end position="1705"/>
    </location>
</feature>
<feature type="region of interest" description="Disordered" evidence="1">
    <location>
        <begin position="2530"/>
        <end position="2559"/>
    </location>
</feature>
<feature type="region of interest" description="Disordered" evidence="1">
    <location>
        <begin position="1614"/>
        <end position="1655"/>
    </location>
</feature>
<feature type="compositionally biased region" description="Polar residues" evidence="1">
    <location>
        <begin position="1636"/>
        <end position="1647"/>
    </location>
</feature>
<organism evidence="3">
    <name type="scientific">Tanacetum cinerariifolium</name>
    <name type="common">Dalmatian daisy</name>
    <name type="synonym">Chrysanthemum cinerariifolium</name>
    <dbReference type="NCBI Taxonomy" id="118510"/>
    <lineage>
        <taxon>Eukaryota</taxon>
        <taxon>Viridiplantae</taxon>
        <taxon>Streptophyta</taxon>
        <taxon>Embryophyta</taxon>
        <taxon>Tracheophyta</taxon>
        <taxon>Spermatophyta</taxon>
        <taxon>Magnoliopsida</taxon>
        <taxon>eudicotyledons</taxon>
        <taxon>Gunneridae</taxon>
        <taxon>Pentapetalae</taxon>
        <taxon>asterids</taxon>
        <taxon>campanulids</taxon>
        <taxon>Asterales</taxon>
        <taxon>Asteraceae</taxon>
        <taxon>Asteroideae</taxon>
        <taxon>Anthemideae</taxon>
        <taxon>Anthemidinae</taxon>
        <taxon>Tanacetum</taxon>
    </lineage>
</organism>
<feature type="region of interest" description="Disordered" evidence="1">
    <location>
        <begin position="2255"/>
        <end position="2305"/>
    </location>
</feature>
<comment type="caution">
    <text evidence="3">The sequence shown here is derived from an EMBL/GenBank/DDBJ whole genome shotgun (WGS) entry which is preliminary data.</text>
</comment>
<reference evidence="3" key="1">
    <citation type="journal article" date="2019" name="Sci. Rep.">
        <title>Draft genome of Tanacetum cinerariifolium, the natural source of mosquito coil.</title>
        <authorList>
            <person name="Yamashiro T."/>
            <person name="Shiraishi A."/>
            <person name="Satake H."/>
            <person name="Nakayama K."/>
        </authorList>
    </citation>
    <scope>NUCLEOTIDE SEQUENCE</scope>
</reference>
<feature type="region of interest" description="Disordered" evidence="1">
    <location>
        <begin position="467"/>
        <end position="588"/>
    </location>
</feature>
<proteinExistence type="predicted"/>
<dbReference type="InterPro" id="IPR036691">
    <property type="entry name" value="Endo/exonu/phosph_ase_sf"/>
</dbReference>
<protein>
    <recommendedName>
        <fullName evidence="2">DUF4283 domain-containing protein</fullName>
    </recommendedName>
</protein>
<dbReference type="Pfam" id="PF14111">
    <property type="entry name" value="DUF4283"/>
    <property type="match status" value="1"/>
</dbReference>
<feature type="region of interest" description="Disordered" evidence="1">
    <location>
        <begin position="1713"/>
        <end position="1732"/>
    </location>
</feature>
<feature type="compositionally biased region" description="Polar residues" evidence="1">
    <location>
        <begin position="2279"/>
        <end position="2290"/>
    </location>
</feature>
<dbReference type="PANTHER" id="PTHR33116">
    <property type="entry name" value="REVERSE TRANSCRIPTASE ZINC-BINDING DOMAIN-CONTAINING PROTEIN-RELATED-RELATED"/>
    <property type="match status" value="1"/>
</dbReference>
<gene>
    <name evidence="3" type="ORF">Tci_041511</name>
</gene>
<sequence length="2779" mass="308798">MKTVESGPIGNGNSFASLLKNPIDPSTTKAVRLTVMKNSENVQGDNVTIPLAVVEEINHRFENTLYGYFIGNRLVFPVVENYVKNAWAKYGLESLSFRTLMRPKNITLNYGSDCGRAMLHIEPIEGFLDSGDKKKKKKEGVSSTPSDEFPILSGIAKHVKNIEGKMNVPKSILKKAVRNVVNDAHEVVKPSHDGGSASKVSFETVGVSAKPSTTVDDATDFSPKSGGSFASLLKPNDATNKVHFRTLVNEERVESVDCVLPKAVAAKVKGRYDNSIVDFFLGKDPSFPVVQQYVSNTWRKFGFERITRNDDGVYLFKFATKSGRDQVIEKGPWMIRKSPIMLSKWSPSVFLKRGEVTKVPPIMLDAFTSSTCVESWGRISFARALIEIDAAVGLKKEVIMAIPDEEGDGYIKEVVRVEYEWKPPHCVDCKRFGHDTSLCPKLVCEEVPNNSARDAKAIVMEENDDGFTEVKSRKKKKGADSRSFGGLRMNKPNSKVIWQQKKGGDTKEGSKSASPSVSTYESGNGVSNPSLNTANPFDVLNVNGDDMGESRTQPKVSDHVNSVLDKIKDASKPSSSNSGYGDGHKDKNKSWVRNDYARALIEVSSLNPLQDSIVAAIPFPKGTGYTFKTVDIEYEWVPPRCDSCKKFDHMDKDCPKCVKEPLISRVEDDGFTKVFVLKQVATDPIKDNTQPATSYANSVEDLNLVSLRNYFESLMENDKILDFAKTSHPKFSVINIDPGDDDDDEEVKEVYNECNNIKGASTHSKEISRIILGWNHDIVNVVVISFSDQVLHTCVIFKPDKKELFCSFIYAHNRYIQRCALWQNLSIYMSYIRNRPWCILGDFNVSLTSDDSFVGTSCIDTCMHDFQDCVDSIRVSDVNSIGLHFTWNQKPKGDDGILKKINRIMDNIEFTTSFMGACAVFQPYRISDHSPAVLRLPTNSEKKPRPFKFYNLLVHNTRFKDVVANGWILSVSGFWMFKVVKRLKVLKKPLRNLLYNEGNVHENVKNIRHELDKVQKSLDANPSNPDLREEEAAYLKVFHTALILEEMFLVPLAFITHYTEFLGQPGVSTPFNSSDLFCNRLSIEASSNMIREVLDKEIWDVIISFGDNKAPGPEDFSAAFFKEAWSIISIDYCSKLNIINLCFADDLFLFVHGDADSARVIIDSLEEFKDALGLTPSLPKITAYFCNVLNYVKIEIINILLFEEAKLLVKYLGVPLVPSRLVYCDCAELIERIKRRVSDWKNKSLSFTGRAQLIRSVLESMHLCWASVFILPSSLILELEQVMRCFLWCQGEMKKGKAKVAWDALCLHMRECGLGICRMETFNKSLISSHIWSLLSGKEWLWVKWIHSYKLNGRSFWDIPLRGNMSWGWRKILQVRHLVRPFLWSWIGNGSTTYAWYDIWCSLGPLSNVISNRDIYRAGFRLDAKVSDIFSNGAWACPLECMGFSVASIWECLHPKNIEVDWFHVTVEVNLLELLELGKNDLSLNEYLDQLGDWFSFAKRRAPSPFCIDDNRSCIKHWKSGFFLIDRRAISNFMVWKHPNAAIDDPRPVAGSFSMADVHRLSVRVIKLRDMPEGVLVLSGLSRVWKSRVCDPASAEVQEEPHLDVRILAKAEASQKRKASTSGATSSHVAKRTRSALAQSSGSTTRPSLFVDNSDNGSDDDDACVEILLVTLIRSAAVIPFLRNQSGSSTAPTAEGPSTRDSQGKGIMADDAAASSIGVSQPRPSSGHVPSFRDVSEDAIHTDFFLFPASPCYATYPEGSIARNYEFTREEWDASYRPTFGVLTKRVFNDPAVFKTVVDQFPTSGEMVRVESLPDDQLNTKMSVLHSDSRLKGYKEKIASLIGGMERKKKIKSLTRSLDNLHAEVTRLSSDLNRATVLEAEKDEEILCLMATPLKVQCELLSLAASAGFERGLSMHWTKDEFAVVLKKMAHFVPAAQDRLAEASLLVAQTNYAFLDKIFKFSVEPLSVILQLEPEKFVRPANIPTSRDDRVSPPIAKESTVTPAFESLELSANVVLSPFVVAFEQNEEWVNTMVDGPGVEMTDGAAYSKSGGVFMQGISHVLYDVAEVSMVGSGHVSLGLTDVVVVLFAGEKGDSSLNSFATDEEAIANLSRLGPLGLNKVITFEVLCRSLQIEPTVTLFRVFHTLRKQGDWFSFAKRRAPSAFCIDNNLSCIKHWKSGFFLIDRRAISDSMVWDIQTRLLMIQVLTMYLDVRSTLQRLPFYSTPPAAVDAIILDATLEDLVVVTPSSRILAEAEASQKRKASTSGATSSHVAKRSRSALAQSSGSTTRPSLFVDNSDDGSDDDDDACDEILLVTLVRSATVIPSSRNQSGSSTALATKGPGTRDSQGRDIMADDVAASSIVDQFPTSGEMVRVESLPDDQLNTKINVLHCMMMSYGVSTIKKQVSGLNDKLSSADASFAKSKARGMERKKKIKSLTRSLDNLYAEVTRLSVDLNRATILVAEKDKEIVCLKATPSNAGFERGLSMHRTKDEFAVIQHPHLKGCSCFNVDGDDMGESGTEPKVSEYVSSDLNENKKEASKPSSSKSVYGDGHKDKNVSSPPVLKKWDVINEDDTTDDEDVFTSYVGSLGGGNQLEDGDFDFYGSYADQVVDLDGALKEFCDFKLSMSEFVVTPAFESLELSANVVLAPFVVASEQNEEWVNTMVDGPGIEITDGAAHSMSRGVFVQGTSHVLDDVAEVSVVGSGRVSSSLTDVVVALFPGEKVDSSLTTFATDEEATANLSILVFPFPLSFFDVRLSIQWILNHATRLRPNGFPLGPLI</sequence>
<feature type="compositionally biased region" description="Acidic residues" evidence="1">
    <location>
        <begin position="2296"/>
        <end position="2305"/>
    </location>
</feature>
<dbReference type="InterPro" id="IPR025558">
    <property type="entry name" value="DUF4283"/>
</dbReference>
<dbReference type="PANTHER" id="PTHR33116:SF76">
    <property type="entry name" value="DUF4283 DOMAIN-CONTAINING PROTEIN"/>
    <property type="match status" value="1"/>
</dbReference>
<feature type="compositionally biased region" description="Polar residues" evidence="1">
    <location>
        <begin position="511"/>
        <end position="535"/>
    </location>
</feature>